<organism evidence="1 2">
    <name type="scientific">Geodia barretti</name>
    <name type="common">Barrett's horny sponge</name>
    <dbReference type="NCBI Taxonomy" id="519541"/>
    <lineage>
        <taxon>Eukaryota</taxon>
        <taxon>Metazoa</taxon>
        <taxon>Porifera</taxon>
        <taxon>Demospongiae</taxon>
        <taxon>Heteroscleromorpha</taxon>
        <taxon>Tetractinellida</taxon>
        <taxon>Astrophorina</taxon>
        <taxon>Geodiidae</taxon>
        <taxon>Geodia</taxon>
    </lineage>
</organism>
<comment type="caution">
    <text evidence="1">The sequence shown here is derived from an EMBL/GenBank/DDBJ whole genome shotgun (WGS) entry which is preliminary data.</text>
</comment>
<evidence type="ECO:0000313" key="2">
    <source>
        <dbReference type="Proteomes" id="UP001174909"/>
    </source>
</evidence>
<reference evidence="1" key="1">
    <citation type="submission" date="2023-03" db="EMBL/GenBank/DDBJ databases">
        <authorList>
            <person name="Steffen K."/>
            <person name="Cardenas P."/>
        </authorList>
    </citation>
    <scope>NUCLEOTIDE SEQUENCE</scope>
</reference>
<sequence length="156" mass="17511">MCPLFRHYTLHSIFARHHLHDDETGSFTHSALISLLLQNVLELSCNFIKTSYPESEEWSRFNCTMGSMAQFCFSLDTHQELSSLLLTGAASEGNPNPDARRVQSWLRKAVPGREPTPGVLQNLFPLLHNLFSKCDLPADATAEQITCMPFVNQSGM</sequence>
<evidence type="ECO:0000313" key="1">
    <source>
        <dbReference type="EMBL" id="CAI8038177.1"/>
    </source>
</evidence>
<protein>
    <submittedName>
        <fullName evidence="1">Uncharacterized protein</fullName>
    </submittedName>
</protein>
<dbReference type="AlphaFoldDB" id="A0AA35SZ64"/>
<proteinExistence type="predicted"/>
<gene>
    <name evidence="1" type="ORF">GBAR_LOCUS21289</name>
</gene>
<keyword evidence="2" id="KW-1185">Reference proteome</keyword>
<dbReference type="EMBL" id="CASHTH010002982">
    <property type="protein sequence ID" value="CAI8038177.1"/>
    <property type="molecule type" value="Genomic_DNA"/>
</dbReference>
<dbReference type="Proteomes" id="UP001174909">
    <property type="component" value="Unassembled WGS sequence"/>
</dbReference>
<accession>A0AA35SZ64</accession>
<name>A0AA35SZ64_GEOBA</name>